<sequence>MAARTDTGEWDAASVESHEGERTSIERLQIDEDDEAAHEVVSAPVGAVSPRSVGSGRGTPSAAAAADESNPAMLQTALAASVKEWAAAGYTPDALGFLADELVSLRQEQTELRQSVDALGGRMDAAVASIMARLASIAGPATPTGRRSPATLLDSAVHGMRPSSPSGVSRLTGEDRAGSPSQFGPRGGDSSGPARPAAGAGGSAPSSAGAASAQPPPSAAKHRFAAPLGISTSGTDDSPRVPVHIWAGTWNLGAAEPVGGAKGCSREDLCRFAAPGYDLYVLGVQEGMSDAVYEEFAAATGTVRLSLTDAQKRGGVSSSSSGPMAVAGPGVGTDTPGVPLSSALSSSAAAGQAGIAQGSKAADADKVLGRGDGSLVSLKFTGIAVFAAHHALPYVRVMRADRLSFGATEGSKGAVAAVVRVHRSTLAFVSVHLASHKVPARLVQYRDVCKSLGAKLGNSFFQLNEQFHHVVFMGDFNYRCERIGGEEALALIRRGAAHSRLLPLHDSMLRHRAETGAWDGYDEPPMAPTLWPTYKKYEQRPLTDTTVDGWAAGVYRIKFREPVYKGGRVMDRVPGWCDRVLARSHPHLRPYFFPLTRDEAERVASGAAPDDAESFSEPQRRAASSLALPAWALSGAAEPLDYGEDGADIDPRLESSYDSVNDVLTVSDHSPVRCVFRLLAFRDPMDDFGDGLDAVPVCLRDAVVAAASAAPGAAAAASAVADGAPGSPVRSLASKTSPLMGPSSGVAAASAARAAAVSAPPSVEADPDGRLSSASSRRSSQLTQPAPRIGSASLASVDPGAVTAAVHAVLRIDRIELVRGEGSVLVPQVAKLLCPAPFELDDGAPAEVRVVKTKAGLSATVTLSTRAPAALPRLHAILKVQVDRSTKGHCVVPLRPLFAALDASGRAEHSFFAPIASDGISKAGVAVAPAHAQFQASLQLRRV</sequence>
<feature type="compositionally biased region" description="Low complexity" evidence="1">
    <location>
        <begin position="191"/>
        <end position="213"/>
    </location>
</feature>
<dbReference type="InterPro" id="IPR036691">
    <property type="entry name" value="Endo/exonu/phosph_ase_sf"/>
</dbReference>
<dbReference type="InterPro" id="IPR000300">
    <property type="entry name" value="IPPc"/>
</dbReference>
<evidence type="ECO:0000259" key="2">
    <source>
        <dbReference type="SMART" id="SM00128"/>
    </source>
</evidence>
<dbReference type="AlphaFoldDB" id="A0A5A8DFZ6"/>
<dbReference type="Gene3D" id="3.60.10.10">
    <property type="entry name" value="Endonuclease/exonuclease/phosphatase"/>
    <property type="match status" value="1"/>
</dbReference>
<dbReference type="Proteomes" id="UP000325113">
    <property type="component" value="Unassembled WGS sequence"/>
</dbReference>
<dbReference type="PANTHER" id="PTHR11200">
    <property type="entry name" value="INOSITOL 5-PHOSPHATASE"/>
    <property type="match status" value="1"/>
</dbReference>
<feature type="compositionally biased region" description="Low complexity" evidence="1">
    <location>
        <begin position="758"/>
        <end position="780"/>
    </location>
</feature>
<evidence type="ECO:0000256" key="1">
    <source>
        <dbReference type="SAM" id="MobiDB-lite"/>
    </source>
</evidence>
<evidence type="ECO:0000313" key="3">
    <source>
        <dbReference type="EMBL" id="KAA0164228.1"/>
    </source>
</evidence>
<dbReference type="SMART" id="SM00128">
    <property type="entry name" value="IPPc"/>
    <property type="match status" value="1"/>
</dbReference>
<feature type="region of interest" description="Disordered" evidence="1">
    <location>
        <begin position="312"/>
        <end position="332"/>
    </location>
</feature>
<proteinExistence type="predicted"/>
<feature type="region of interest" description="Disordered" evidence="1">
    <location>
        <begin position="1"/>
        <end position="69"/>
    </location>
</feature>
<dbReference type="PANTHER" id="PTHR11200:SF297">
    <property type="entry name" value="INOSITOL POLYPHOSPHATE-RELATED PHOSPHATASE DOMAIN-CONTAINING PROTEIN"/>
    <property type="match status" value="1"/>
</dbReference>
<evidence type="ECO:0000313" key="4">
    <source>
        <dbReference type="Proteomes" id="UP000325113"/>
    </source>
</evidence>
<feature type="domain" description="Inositol polyphosphate-related phosphatase" evidence="2">
    <location>
        <begin position="239"/>
        <end position="601"/>
    </location>
</feature>
<name>A0A5A8DFZ6_CAFRO</name>
<dbReference type="GO" id="GO:0004439">
    <property type="term" value="F:phosphatidylinositol-4,5-bisphosphate 5-phosphatase activity"/>
    <property type="evidence" value="ECO:0007669"/>
    <property type="project" value="TreeGrafter"/>
</dbReference>
<protein>
    <recommendedName>
        <fullName evidence="2">Inositol polyphosphate-related phosphatase domain-containing protein</fullName>
    </recommendedName>
</protein>
<gene>
    <name evidence="3" type="ORF">FNF31_02464</name>
</gene>
<organism evidence="3 4">
    <name type="scientific">Cafeteria roenbergensis</name>
    <name type="common">Marine flagellate</name>
    <dbReference type="NCBI Taxonomy" id="33653"/>
    <lineage>
        <taxon>Eukaryota</taxon>
        <taxon>Sar</taxon>
        <taxon>Stramenopiles</taxon>
        <taxon>Bigyra</taxon>
        <taxon>Opalozoa</taxon>
        <taxon>Bicosoecida</taxon>
        <taxon>Cafeteriaceae</taxon>
        <taxon>Cafeteria</taxon>
    </lineage>
</organism>
<comment type="caution">
    <text evidence="3">The sequence shown here is derived from an EMBL/GenBank/DDBJ whole genome shotgun (WGS) entry which is preliminary data.</text>
</comment>
<accession>A0A5A8DFZ6</accession>
<dbReference type="InterPro" id="IPR046985">
    <property type="entry name" value="IP5"/>
</dbReference>
<feature type="compositionally biased region" description="Basic and acidic residues" evidence="1">
    <location>
        <begin position="16"/>
        <end position="30"/>
    </location>
</feature>
<dbReference type="EMBL" id="VLTM01000018">
    <property type="protein sequence ID" value="KAA0164228.1"/>
    <property type="molecule type" value="Genomic_DNA"/>
</dbReference>
<dbReference type="Pfam" id="PF22669">
    <property type="entry name" value="Exo_endo_phos2"/>
    <property type="match status" value="1"/>
</dbReference>
<feature type="region of interest" description="Disordered" evidence="1">
    <location>
        <begin position="758"/>
        <end position="793"/>
    </location>
</feature>
<reference evidence="3 4" key="1">
    <citation type="submission" date="2019-07" db="EMBL/GenBank/DDBJ databases">
        <title>Genomes of Cafeteria roenbergensis.</title>
        <authorList>
            <person name="Fischer M.G."/>
            <person name="Hackl T."/>
            <person name="Roman M."/>
        </authorList>
    </citation>
    <scope>NUCLEOTIDE SEQUENCE [LARGE SCALE GENOMIC DNA]</scope>
    <source>
        <strain evidence="3 4">Cflag</strain>
    </source>
</reference>
<dbReference type="GO" id="GO:0046856">
    <property type="term" value="P:phosphatidylinositol dephosphorylation"/>
    <property type="evidence" value="ECO:0007669"/>
    <property type="project" value="InterPro"/>
</dbReference>
<feature type="region of interest" description="Disordered" evidence="1">
    <location>
        <begin position="156"/>
        <end position="221"/>
    </location>
</feature>
<dbReference type="SUPFAM" id="SSF56219">
    <property type="entry name" value="DNase I-like"/>
    <property type="match status" value="1"/>
</dbReference>